<accession>A0A068V2F0</accession>
<dbReference type="Gene3D" id="3.40.50.300">
    <property type="entry name" value="P-loop containing nucleotide triphosphate hydrolases"/>
    <property type="match status" value="1"/>
</dbReference>
<dbReference type="GO" id="GO:0140359">
    <property type="term" value="F:ABC-type transporter activity"/>
    <property type="evidence" value="ECO:0007669"/>
    <property type="project" value="InterPro"/>
</dbReference>
<feature type="domain" description="ABC transporter A family member 2/9/11 C-terminal" evidence="9">
    <location>
        <begin position="659"/>
        <end position="713"/>
    </location>
</feature>
<feature type="transmembrane region" description="Helical" evidence="6">
    <location>
        <begin position="299"/>
        <end position="319"/>
    </location>
</feature>
<evidence type="ECO:0000259" key="8">
    <source>
        <dbReference type="Pfam" id="PF12698"/>
    </source>
</evidence>
<dbReference type="InterPro" id="IPR056788">
    <property type="entry name" value="ABCA2/9/11_C"/>
</dbReference>
<comment type="subcellular location">
    <subcellularLocation>
        <location evidence="1">Membrane</location>
        <topology evidence="1">Multi-pass membrane protein</topology>
    </subcellularLocation>
</comment>
<evidence type="ECO:0000256" key="4">
    <source>
        <dbReference type="ARBA" id="ARBA00022989"/>
    </source>
</evidence>
<protein>
    <submittedName>
        <fullName evidence="10">Uncharacterized protein</fullName>
    </submittedName>
</protein>
<dbReference type="SUPFAM" id="SSF52540">
    <property type="entry name" value="P-loop containing nucleoside triphosphate hydrolases"/>
    <property type="match status" value="1"/>
</dbReference>
<reference evidence="11" key="1">
    <citation type="journal article" date="2014" name="Science">
        <title>The coffee genome provides insight into the convergent evolution of caffeine biosynthesis.</title>
        <authorList>
            <person name="Denoeud F."/>
            <person name="Carretero-Paulet L."/>
            <person name="Dereeper A."/>
            <person name="Droc G."/>
            <person name="Guyot R."/>
            <person name="Pietrella M."/>
            <person name="Zheng C."/>
            <person name="Alberti A."/>
            <person name="Anthony F."/>
            <person name="Aprea G."/>
            <person name="Aury J.M."/>
            <person name="Bento P."/>
            <person name="Bernard M."/>
            <person name="Bocs S."/>
            <person name="Campa C."/>
            <person name="Cenci A."/>
            <person name="Combes M.C."/>
            <person name="Crouzillat D."/>
            <person name="Da Silva C."/>
            <person name="Daddiego L."/>
            <person name="De Bellis F."/>
            <person name="Dussert S."/>
            <person name="Garsmeur O."/>
            <person name="Gayraud T."/>
            <person name="Guignon V."/>
            <person name="Jahn K."/>
            <person name="Jamilloux V."/>
            <person name="Joet T."/>
            <person name="Labadie K."/>
            <person name="Lan T."/>
            <person name="Leclercq J."/>
            <person name="Lepelley M."/>
            <person name="Leroy T."/>
            <person name="Li L.T."/>
            <person name="Librado P."/>
            <person name="Lopez L."/>
            <person name="Munoz A."/>
            <person name="Noel B."/>
            <person name="Pallavicini A."/>
            <person name="Perrotta G."/>
            <person name="Poncet V."/>
            <person name="Pot D."/>
            <person name="Priyono X."/>
            <person name="Rigoreau M."/>
            <person name="Rouard M."/>
            <person name="Rozas J."/>
            <person name="Tranchant-Dubreuil C."/>
            <person name="VanBuren R."/>
            <person name="Zhang Q."/>
            <person name="Andrade A.C."/>
            <person name="Argout X."/>
            <person name="Bertrand B."/>
            <person name="de Kochko A."/>
            <person name="Graziosi G."/>
            <person name="Henry R.J."/>
            <person name="Jayarama X."/>
            <person name="Ming R."/>
            <person name="Nagai C."/>
            <person name="Rounsley S."/>
            <person name="Sankoff D."/>
            <person name="Giuliano G."/>
            <person name="Albert V.A."/>
            <person name="Wincker P."/>
            <person name="Lashermes P."/>
        </authorList>
    </citation>
    <scope>NUCLEOTIDE SEQUENCE [LARGE SCALE GENOMIC DNA]</scope>
    <source>
        <strain evidence="11">cv. DH200-94</strain>
    </source>
</reference>
<dbReference type="InterPro" id="IPR013525">
    <property type="entry name" value="ABC2_TM"/>
</dbReference>
<evidence type="ECO:0000256" key="1">
    <source>
        <dbReference type="ARBA" id="ARBA00004141"/>
    </source>
</evidence>
<evidence type="ECO:0000256" key="5">
    <source>
        <dbReference type="ARBA" id="ARBA00023136"/>
    </source>
</evidence>
<feature type="domain" description="ABC-2 type transporter transmembrane" evidence="8">
    <location>
        <begin position="100"/>
        <end position="312"/>
    </location>
</feature>
<keyword evidence="3 6" id="KW-0812">Transmembrane</keyword>
<evidence type="ECO:0000313" key="11">
    <source>
        <dbReference type="Proteomes" id="UP000295252"/>
    </source>
</evidence>
<dbReference type="Pfam" id="PF12698">
    <property type="entry name" value="ABC2_membrane_3"/>
    <property type="match status" value="1"/>
</dbReference>
<feature type="transmembrane region" description="Helical" evidence="6">
    <location>
        <begin position="188"/>
        <end position="210"/>
    </location>
</feature>
<feature type="transmembrane region" description="Helical" evidence="6">
    <location>
        <begin position="222"/>
        <end position="243"/>
    </location>
</feature>
<dbReference type="Pfam" id="PF00005">
    <property type="entry name" value="ABC_tran"/>
    <property type="match status" value="1"/>
</dbReference>
<dbReference type="GO" id="GO:0016887">
    <property type="term" value="F:ATP hydrolysis activity"/>
    <property type="evidence" value="ECO:0007669"/>
    <property type="project" value="InterPro"/>
</dbReference>
<dbReference type="EMBL" id="HG739176">
    <property type="protein sequence ID" value="CDP14826.1"/>
    <property type="molecule type" value="Genomic_DNA"/>
</dbReference>
<feature type="domain" description="ABC transporter" evidence="7">
    <location>
        <begin position="427"/>
        <end position="566"/>
    </location>
</feature>
<evidence type="ECO:0000256" key="3">
    <source>
        <dbReference type="ARBA" id="ARBA00022692"/>
    </source>
</evidence>
<evidence type="ECO:0000256" key="2">
    <source>
        <dbReference type="ARBA" id="ARBA00008526"/>
    </source>
</evidence>
<dbReference type="Pfam" id="PF25158">
    <property type="entry name" value="ABCA11_C"/>
    <property type="match status" value="1"/>
</dbReference>
<dbReference type="InterPro" id="IPR003439">
    <property type="entry name" value="ABC_transporter-like_ATP-bd"/>
</dbReference>
<evidence type="ECO:0000259" key="9">
    <source>
        <dbReference type="Pfam" id="PF25158"/>
    </source>
</evidence>
<dbReference type="InterPro" id="IPR026082">
    <property type="entry name" value="ABCA"/>
</dbReference>
<dbReference type="GO" id="GO:0016020">
    <property type="term" value="C:membrane"/>
    <property type="evidence" value="ECO:0007669"/>
    <property type="project" value="UniProtKB-SubCell"/>
</dbReference>
<dbReference type="Proteomes" id="UP000295252">
    <property type="component" value="Chromosome VI"/>
</dbReference>
<keyword evidence="11" id="KW-1185">Reference proteome</keyword>
<dbReference type="PANTHER" id="PTHR19229">
    <property type="entry name" value="ATP-BINDING CASSETTE TRANSPORTER SUBFAMILY A ABCA"/>
    <property type="match status" value="1"/>
</dbReference>
<name>A0A068V2F0_COFCA</name>
<gene>
    <name evidence="10" type="ORF">GSCOC_T00042290001</name>
</gene>
<dbReference type="GO" id="GO:0005319">
    <property type="term" value="F:lipid transporter activity"/>
    <property type="evidence" value="ECO:0007669"/>
    <property type="project" value="TreeGrafter"/>
</dbReference>
<feature type="transmembrane region" description="Helical" evidence="6">
    <location>
        <begin position="113"/>
        <end position="131"/>
    </location>
</feature>
<dbReference type="InterPro" id="IPR027417">
    <property type="entry name" value="P-loop_NTPase"/>
</dbReference>
<dbReference type="AlphaFoldDB" id="A0A068V2F0"/>
<comment type="similarity">
    <text evidence="2">Belongs to the ABC transporter superfamily. ABCA family. CPR flippase (TC 3.A.1.211) subfamily.</text>
</comment>
<evidence type="ECO:0000313" key="10">
    <source>
        <dbReference type="EMBL" id="CDP14826.1"/>
    </source>
</evidence>
<proteinExistence type="inferred from homology"/>
<dbReference type="PANTHER" id="PTHR19229:SF223">
    <property type="entry name" value="ABC TRANSPORTER A FAMILY MEMBER 11-LIKE"/>
    <property type="match status" value="1"/>
</dbReference>
<dbReference type="PhylomeDB" id="A0A068V2F0"/>
<dbReference type="Gramene" id="CDP14826">
    <property type="protein sequence ID" value="CDP14826"/>
    <property type="gene ID" value="GSCOC_T00042290001"/>
</dbReference>
<dbReference type="OrthoDB" id="10255969at2759"/>
<dbReference type="OMA" id="SHCILAM"/>
<feature type="transmembrane region" description="Helical" evidence="6">
    <location>
        <begin position="151"/>
        <end position="176"/>
    </location>
</feature>
<keyword evidence="4 6" id="KW-1133">Transmembrane helix</keyword>
<keyword evidence="5 6" id="KW-0472">Membrane</keyword>
<evidence type="ECO:0000256" key="6">
    <source>
        <dbReference type="SAM" id="Phobius"/>
    </source>
</evidence>
<dbReference type="GO" id="GO:0005524">
    <property type="term" value="F:ATP binding"/>
    <property type="evidence" value="ECO:0007669"/>
    <property type="project" value="InterPro"/>
</dbReference>
<sequence length="759" mass="85671">MQVKSFRTKDEMDKWLLDNPMRCPGALHLFETNAKELRYGIEINSSSSFEFGRQIEDPVFKFQVPLQYAVSREISRSLIGDPNFSFDVGLKEFAHPPGRIDSSDSYDASFPTIFYLLVAMFGFTFRIHSLVLEKEMKLRQTMSIMGLYDSAYWTSWFIWEGFMAFLTSLLIVAFGTMFRDDIFVKNNIFLVFLLFFLFMISMVSFAFMISTLLSKSSSATTVGFFILAFGLVTVASIFSSLFYDGTVKNSNYRILWSFFPPNPFAGGFTVLEEAAGEGGIRWSQRAECKLLGDPCVSMVYFYLWLVSLFFFWSLVAVYFDNILPNSTGLRKSRLYFLKPSYWTCRGDSNLTEDIRHLASRSPTQPDHFTPDDEDVREEEASVKRATIEGTINPDVAVQLRGLTKSYSMALKISYHRHSLMFSTYFFLKDLWMNFPKNQLFCLLGPNGAGKSTLISCLTGITHVTRGDALIYGNSIQSSKGMSTIRRLVGVCAQFDSLWNALSAKEHLHLFASIKGLPMATRKSVSFAENYIEWSYLSTLHLAFAVYGTMKRLLADVDIDKIANSRLGSGYAAKVTFPKSLYNILSQENDINAKHRKAVKLFFKQRLNVEPKVENEYMLTFALPSAQEEILARFFSEVEKGQSEFGIKSIQLGLGTLEEVFLNIAKKAALQTFNPKENMKTLTLPSGATLQARTFTECVKIPGTESRQNPRGLMVDIFWAQDDIGNLCISGHSAEKPVPPDLQLTAASLATSTRKGCSCC</sequence>
<organism evidence="10 11">
    <name type="scientific">Coffea canephora</name>
    <name type="common">Robusta coffee</name>
    <dbReference type="NCBI Taxonomy" id="49390"/>
    <lineage>
        <taxon>Eukaryota</taxon>
        <taxon>Viridiplantae</taxon>
        <taxon>Streptophyta</taxon>
        <taxon>Embryophyta</taxon>
        <taxon>Tracheophyta</taxon>
        <taxon>Spermatophyta</taxon>
        <taxon>Magnoliopsida</taxon>
        <taxon>eudicotyledons</taxon>
        <taxon>Gunneridae</taxon>
        <taxon>Pentapetalae</taxon>
        <taxon>asterids</taxon>
        <taxon>lamiids</taxon>
        <taxon>Gentianales</taxon>
        <taxon>Rubiaceae</taxon>
        <taxon>Ixoroideae</taxon>
        <taxon>Gardenieae complex</taxon>
        <taxon>Bertiereae - Coffeeae clade</taxon>
        <taxon>Coffeeae</taxon>
        <taxon>Coffea</taxon>
    </lineage>
</organism>
<dbReference type="STRING" id="49390.A0A068V2F0"/>
<evidence type="ECO:0000259" key="7">
    <source>
        <dbReference type="Pfam" id="PF00005"/>
    </source>
</evidence>
<dbReference type="InParanoid" id="A0A068V2F0"/>